<keyword evidence="7" id="KW-1185">Reference proteome</keyword>
<dbReference type="InterPro" id="IPR016035">
    <property type="entry name" value="Acyl_Trfase/lysoPLipase"/>
</dbReference>
<dbReference type="AlphaFoldDB" id="A0A9X3Z2A8"/>
<comment type="caution">
    <text evidence="4">Lacks conserved residue(s) required for the propagation of feature annotation.</text>
</comment>
<feature type="domain" description="PNPLA" evidence="5">
    <location>
        <begin position="6"/>
        <end position="172"/>
    </location>
</feature>
<dbReference type="PANTHER" id="PTHR14226:SF25">
    <property type="entry name" value="PHOSPHOESTERASE"/>
    <property type="match status" value="1"/>
</dbReference>
<keyword evidence="1 4" id="KW-0378">Hydrolase</keyword>
<evidence type="ECO:0000259" key="5">
    <source>
        <dbReference type="PROSITE" id="PS51635"/>
    </source>
</evidence>
<proteinExistence type="predicted"/>
<dbReference type="InterPro" id="IPR002641">
    <property type="entry name" value="PNPLA_dom"/>
</dbReference>
<dbReference type="Pfam" id="PF01734">
    <property type="entry name" value="Patatin"/>
    <property type="match status" value="1"/>
</dbReference>
<evidence type="ECO:0000313" key="7">
    <source>
        <dbReference type="Proteomes" id="UP001151071"/>
    </source>
</evidence>
<reference evidence="6" key="1">
    <citation type="submission" date="2022-12" db="EMBL/GenBank/DDBJ databases">
        <title>Draft genome sequence of the thermophilic strain Brevibacillus thermoruber HT42, isolated from Los Humeros, Puebla, Mexico, with biotechnological potential.</title>
        <authorList>
            <person name="Lara Sanchez J."/>
            <person name="Solis Palacios R."/>
            <person name="Bustos Baena A.S."/>
            <person name="Ruz Baez A.E."/>
            <person name="Espinosa Luna G."/>
            <person name="Oliart Ros R.M."/>
        </authorList>
    </citation>
    <scope>NUCLEOTIDE SEQUENCE</scope>
    <source>
        <strain evidence="6">HT42</strain>
    </source>
</reference>
<dbReference type="SUPFAM" id="SSF52151">
    <property type="entry name" value="FabD/lysophospholipase-like"/>
    <property type="match status" value="1"/>
</dbReference>
<comment type="caution">
    <text evidence="6">The sequence shown here is derived from an EMBL/GenBank/DDBJ whole genome shotgun (WGS) entry which is preliminary data.</text>
</comment>
<name>A0A9X3Z2A8_9BACL</name>
<accession>A0A9X3Z2A8</accession>
<dbReference type="GO" id="GO:0016042">
    <property type="term" value="P:lipid catabolic process"/>
    <property type="evidence" value="ECO:0007669"/>
    <property type="project" value="UniProtKB-UniRule"/>
</dbReference>
<dbReference type="Proteomes" id="UP001151071">
    <property type="component" value="Unassembled WGS sequence"/>
</dbReference>
<sequence>MSRFGLVLQGGGMRGIYTAGVLDCFLEHGLIAPYVAAVSAGACNALTYLAREKGLGKSIYIEHLCDMRFFSWRNLFRHGCMLGLDCLFDEIRWQIRPLAFDVFSQATEQLVVAATNFETGESVYFSKDEHKEFLLAVRASCSIPLLSGVVQYQGVTLLDGGLADPIPIEKSLRDGNERIVVVRTGTEEYVRQPVNLSWLGERLFPRYKHLVRVLFDHHRRFNETLARIRSLREEKRAFVITPSKPVRIRRVERNPARLLDLYTLGYQDASRALGPLCRWIES</sequence>
<dbReference type="InterPro" id="IPR045943">
    <property type="entry name" value="DUF6363"/>
</dbReference>
<dbReference type="CDD" id="cd07208">
    <property type="entry name" value="Pat_hypo_Ecoli_yjju_like"/>
    <property type="match status" value="1"/>
</dbReference>
<organism evidence="6 7">
    <name type="scientific">Brevibacillus thermoruber</name>
    <dbReference type="NCBI Taxonomy" id="33942"/>
    <lineage>
        <taxon>Bacteria</taxon>
        <taxon>Bacillati</taxon>
        <taxon>Bacillota</taxon>
        <taxon>Bacilli</taxon>
        <taxon>Bacillales</taxon>
        <taxon>Paenibacillaceae</taxon>
        <taxon>Brevibacillus</taxon>
    </lineage>
</organism>
<feature type="short sequence motif" description="GXGXXG" evidence="4">
    <location>
        <begin position="10"/>
        <end position="15"/>
    </location>
</feature>
<evidence type="ECO:0000313" key="6">
    <source>
        <dbReference type="EMBL" id="MDA5107567.1"/>
    </source>
</evidence>
<feature type="active site" description="Proton acceptor" evidence="4">
    <location>
        <position position="159"/>
    </location>
</feature>
<dbReference type="RefSeq" id="WP_271139554.1">
    <property type="nucleotide sequence ID" value="NZ_JAPYYP010000003.1"/>
</dbReference>
<protein>
    <submittedName>
        <fullName evidence="6">Patatin family protein</fullName>
    </submittedName>
</protein>
<dbReference type="InterPro" id="IPR037483">
    <property type="entry name" value="YjjU-like"/>
</dbReference>
<evidence type="ECO:0000256" key="3">
    <source>
        <dbReference type="ARBA" id="ARBA00023098"/>
    </source>
</evidence>
<dbReference type="PROSITE" id="PS51635">
    <property type="entry name" value="PNPLA"/>
    <property type="match status" value="1"/>
</dbReference>
<evidence type="ECO:0000256" key="2">
    <source>
        <dbReference type="ARBA" id="ARBA00022963"/>
    </source>
</evidence>
<feature type="active site" description="Nucleophile" evidence="4">
    <location>
        <position position="39"/>
    </location>
</feature>
<dbReference type="Pfam" id="PF19890">
    <property type="entry name" value="DUF6363"/>
    <property type="match status" value="1"/>
</dbReference>
<dbReference type="InterPro" id="IPR050301">
    <property type="entry name" value="NTE"/>
</dbReference>
<keyword evidence="3 4" id="KW-0443">Lipid metabolism</keyword>
<feature type="short sequence motif" description="DGA/G" evidence="4">
    <location>
        <begin position="159"/>
        <end position="161"/>
    </location>
</feature>
<dbReference type="PANTHER" id="PTHR14226">
    <property type="entry name" value="NEUROPATHY TARGET ESTERASE/SWISS CHEESE D.MELANOGASTER"/>
    <property type="match status" value="1"/>
</dbReference>
<dbReference type="GO" id="GO:0016787">
    <property type="term" value="F:hydrolase activity"/>
    <property type="evidence" value="ECO:0007669"/>
    <property type="project" value="UniProtKB-UniRule"/>
</dbReference>
<dbReference type="Gene3D" id="3.40.1090.10">
    <property type="entry name" value="Cytosolic phospholipase A2 catalytic domain"/>
    <property type="match status" value="2"/>
</dbReference>
<gene>
    <name evidence="6" type="ORF">O3V59_04275</name>
</gene>
<keyword evidence="2 4" id="KW-0442">Lipid degradation</keyword>
<dbReference type="EMBL" id="JAPYYP010000003">
    <property type="protein sequence ID" value="MDA5107567.1"/>
    <property type="molecule type" value="Genomic_DNA"/>
</dbReference>
<evidence type="ECO:0000256" key="4">
    <source>
        <dbReference type="PROSITE-ProRule" id="PRU01161"/>
    </source>
</evidence>
<evidence type="ECO:0000256" key="1">
    <source>
        <dbReference type="ARBA" id="ARBA00022801"/>
    </source>
</evidence>